<evidence type="ECO:0000313" key="1">
    <source>
        <dbReference type="EMBL" id="ANZ66718.1"/>
    </source>
</evidence>
<dbReference type="RefSeq" id="WP_054707519.1">
    <property type="nucleotide sequence ID" value="NZ_CP014912.1"/>
</dbReference>
<dbReference type="Proteomes" id="UP000093267">
    <property type="component" value="Chromosome"/>
</dbReference>
<dbReference type="OrthoDB" id="2320388at2"/>
<dbReference type="EMBL" id="CP014924">
    <property type="protein sequence ID" value="ANZ66718.1"/>
    <property type="molecule type" value="Genomic_DNA"/>
</dbReference>
<keyword evidence="2" id="KW-1185">Reference proteome</keyword>
<organism evidence="1 2">
    <name type="scientific">Secundilactobacillus paracollinoides</name>
    <dbReference type="NCBI Taxonomy" id="240427"/>
    <lineage>
        <taxon>Bacteria</taxon>
        <taxon>Bacillati</taxon>
        <taxon>Bacillota</taxon>
        <taxon>Bacilli</taxon>
        <taxon>Lactobacillales</taxon>
        <taxon>Lactobacillaceae</taxon>
        <taxon>Secundilactobacillus</taxon>
    </lineage>
</organism>
<proteinExistence type="predicted"/>
<protein>
    <submittedName>
        <fullName evidence="1">Uncharacterized protein</fullName>
    </submittedName>
</protein>
<evidence type="ECO:0000313" key="2">
    <source>
        <dbReference type="Proteomes" id="UP000093267"/>
    </source>
</evidence>
<gene>
    <name evidence="1" type="ORF">AYR63_05940</name>
</gene>
<name>A0A1B2IXI1_9LACO</name>
<accession>A0A1B2IXI1</accession>
<dbReference type="KEGG" id="lpd:AYR62_14950"/>
<dbReference type="AlphaFoldDB" id="A0A1B2IXI1"/>
<reference evidence="1 2" key="1">
    <citation type="submission" date="2016-03" db="EMBL/GenBank/DDBJ databases">
        <title>Pediococcus and Lactobacillus from brewery environment - whole genome sequencing and assembly.</title>
        <authorList>
            <person name="Behr J."/>
            <person name="Geissler A.J."/>
            <person name="Vogel R.F."/>
        </authorList>
    </citation>
    <scope>NUCLEOTIDE SEQUENCE [LARGE SCALE GENOMIC DNA]</scope>
    <source>
        <strain evidence="1 2">TMW 1.1995</strain>
    </source>
</reference>
<sequence>MTTVLVHQTNAEQPVKLSDGTNGVVEHCKTPDGANGYLFKFFDQLHGDFWCDAITDGETVTVDSINRHEVFRVAVK</sequence>